<evidence type="ECO:0000259" key="1">
    <source>
        <dbReference type="Pfam" id="PF04967"/>
    </source>
</evidence>
<dbReference type="PANTHER" id="PTHR34236">
    <property type="entry name" value="DIMETHYL SULFOXIDE REDUCTASE TRANSCRIPTIONAL ACTIVATOR"/>
    <property type="match status" value="1"/>
</dbReference>
<dbReference type="PANTHER" id="PTHR34236:SF1">
    <property type="entry name" value="DIMETHYL SULFOXIDE REDUCTASE TRANSCRIPTIONAL ACTIVATOR"/>
    <property type="match status" value="1"/>
</dbReference>
<gene>
    <name evidence="2" type="ORF">B1B_03262</name>
</gene>
<reference evidence="2" key="1">
    <citation type="submission" date="2013-08" db="EMBL/GenBank/DDBJ databases">
        <authorList>
            <person name="Mendez C."/>
            <person name="Richter M."/>
            <person name="Ferrer M."/>
            <person name="Sanchez J."/>
        </authorList>
    </citation>
    <scope>NUCLEOTIDE SEQUENCE</scope>
</reference>
<sequence length="181" mass="19924">MEILDRLEVGKGLTMIEAHVLSKEGGGWSEEVRSLPGVKDVELIDATEGSEVFRVFFRGRTFIPLLKKLRLVRHFPFPIQNGVATWTVVGPEGKVRLLLKQLEGGATGVHVDAVHHGPLPRGTALLTSRQQEVLHRAMAEGYFDVPRRISLTELAPKLGVAISTLSVTLAVIEKKILEPHT</sequence>
<accession>T1CUG0</accession>
<dbReference type="AlphaFoldDB" id="T1CUG0"/>
<proteinExistence type="predicted"/>
<feature type="domain" description="HTH bat-type" evidence="1">
    <location>
        <begin position="126"/>
        <end position="178"/>
    </location>
</feature>
<dbReference type="Pfam" id="PF04967">
    <property type="entry name" value="HTH_10"/>
    <property type="match status" value="1"/>
</dbReference>
<name>T1CUG0_9ZZZZ</name>
<comment type="caution">
    <text evidence="2">The sequence shown here is derived from an EMBL/GenBank/DDBJ whole genome shotgun (WGS) entry which is preliminary data.</text>
</comment>
<organism evidence="2">
    <name type="scientific">mine drainage metagenome</name>
    <dbReference type="NCBI Taxonomy" id="410659"/>
    <lineage>
        <taxon>unclassified sequences</taxon>
        <taxon>metagenomes</taxon>
        <taxon>ecological metagenomes</taxon>
    </lineage>
</organism>
<evidence type="ECO:0000313" key="2">
    <source>
        <dbReference type="EMBL" id="EQD73350.1"/>
    </source>
</evidence>
<dbReference type="InterPro" id="IPR007050">
    <property type="entry name" value="HTH_bacterioopsin"/>
</dbReference>
<reference evidence="2" key="2">
    <citation type="journal article" date="2014" name="ISME J.">
        <title>Microbial stratification in low pH oxic and suboxic macroscopic growths along an acid mine drainage.</title>
        <authorList>
            <person name="Mendez-Garcia C."/>
            <person name="Mesa V."/>
            <person name="Sprenger R.R."/>
            <person name="Richter M."/>
            <person name="Diez M.S."/>
            <person name="Solano J."/>
            <person name="Bargiela R."/>
            <person name="Golyshina O.V."/>
            <person name="Manteca A."/>
            <person name="Ramos J.L."/>
            <person name="Gallego J.R."/>
            <person name="Llorente I."/>
            <person name="Martins Dos Santos V.A."/>
            <person name="Jensen O.N."/>
            <person name="Pelaez A.I."/>
            <person name="Sanchez J."/>
            <person name="Ferrer M."/>
        </authorList>
    </citation>
    <scope>NUCLEOTIDE SEQUENCE</scope>
</reference>
<protein>
    <submittedName>
        <fullName evidence="2">Bacterio-opsin activator, HTH domain protein</fullName>
    </submittedName>
</protein>
<dbReference type="EMBL" id="AUZY01001998">
    <property type="protein sequence ID" value="EQD73350.1"/>
    <property type="molecule type" value="Genomic_DNA"/>
</dbReference>